<organism evidence="1 2">
    <name type="scientific">Tribonema minus</name>
    <dbReference type="NCBI Taxonomy" id="303371"/>
    <lineage>
        <taxon>Eukaryota</taxon>
        <taxon>Sar</taxon>
        <taxon>Stramenopiles</taxon>
        <taxon>Ochrophyta</taxon>
        <taxon>PX clade</taxon>
        <taxon>Xanthophyceae</taxon>
        <taxon>Tribonematales</taxon>
        <taxon>Tribonemataceae</taxon>
        <taxon>Tribonema</taxon>
    </lineage>
</organism>
<dbReference type="AlphaFoldDB" id="A0A835YYY5"/>
<reference evidence="1" key="1">
    <citation type="submission" date="2021-02" db="EMBL/GenBank/DDBJ databases">
        <title>First Annotated Genome of the Yellow-green Alga Tribonema minus.</title>
        <authorList>
            <person name="Mahan K.M."/>
        </authorList>
    </citation>
    <scope>NUCLEOTIDE SEQUENCE</scope>
    <source>
        <strain evidence="1">UTEX B ZZ1240</strain>
    </source>
</reference>
<sequence length="188" mass="20496">MTTATSASNANYIDSVFRIVQSIAADAFALCNLVEGSSTAEDDAKVIAKVIASLKYANAPALYKYLTKNEGVNMREIGDIVKACVKDVLKDNALKVDDMPCIVRMILAIIRQVNNYNTEAAKAPAPLKAIDVTLLLKSIVILVLHMALPADQYATMLAFVDAQFEMVQVHVLPIVQGKCGCPWFQCWT</sequence>
<protein>
    <submittedName>
        <fullName evidence="1">Uncharacterized protein</fullName>
    </submittedName>
</protein>
<keyword evidence="2" id="KW-1185">Reference proteome</keyword>
<comment type="caution">
    <text evidence="1">The sequence shown here is derived from an EMBL/GenBank/DDBJ whole genome shotgun (WGS) entry which is preliminary data.</text>
</comment>
<dbReference type="Proteomes" id="UP000664859">
    <property type="component" value="Unassembled WGS sequence"/>
</dbReference>
<gene>
    <name evidence="1" type="ORF">JKP88DRAFT_244832</name>
</gene>
<proteinExistence type="predicted"/>
<evidence type="ECO:0000313" key="2">
    <source>
        <dbReference type="Proteomes" id="UP000664859"/>
    </source>
</evidence>
<evidence type="ECO:0000313" key="1">
    <source>
        <dbReference type="EMBL" id="KAG5183960.1"/>
    </source>
</evidence>
<accession>A0A835YYY5</accession>
<name>A0A835YYY5_9STRA</name>
<dbReference type="EMBL" id="JAFCMP010000179">
    <property type="protein sequence ID" value="KAG5183960.1"/>
    <property type="molecule type" value="Genomic_DNA"/>
</dbReference>